<dbReference type="GeneID" id="27351758"/>
<dbReference type="VEuPathDB" id="FungiDB:PV07_12564"/>
<dbReference type="Gene3D" id="3.30.470.30">
    <property type="entry name" value="DNA ligase/mRNA capping enzyme"/>
    <property type="match status" value="1"/>
</dbReference>
<dbReference type="GO" id="GO:0006297">
    <property type="term" value="P:nucleotide-excision repair, DNA gap filling"/>
    <property type="evidence" value="ECO:0007669"/>
    <property type="project" value="TreeGrafter"/>
</dbReference>
<dbReference type="PANTHER" id="PTHR45997:SF1">
    <property type="entry name" value="DNA LIGASE 4"/>
    <property type="match status" value="1"/>
</dbReference>
<evidence type="ECO:0000313" key="3">
    <source>
        <dbReference type="EMBL" id="KIW22037.1"/>
    </source>
</evidence>
<sequence length="256" mass="28869">MSLQFLDICQLFEQLSSLKSPESRELNLQEWFKQHQSSIQRRGAPALALLSCLFPEKRADRVYALRTKQLEHMVTKAACLGHSRVSELRRLQGRNGIDFASAAQQVLSATDDFSNPPRSLTVEEVDHTLDRLASTCVFPSPKLQGSITIGYIEAFDELLPVSPPPNLERSLKESARAEIEPCFGTMIGLQELGKTRSIQHCCQLASHKEVSVQRKYDGEYCQIHISRTHSQHHITIFSKNGRDSTMDRVGVHNTIK</sequence>
<dbReference type="HOGENOM" id="CLU_1085874_0_0_1"/>
<dbReference type="Gene3D" id="1.10.3260.10">
    <property type="entry name" value="DNA ligase, ATP-dependent, N-terminal domain"/>
    <property type="match status" value="1"/>
</dbReference>
<dbReference type="AlphaFoldDB" id="A0A0D2ABC1"/>
<dbReference type="Proteomes" id="UP000054466">
    <property type="component" value="Unassembled WGS sequence"/>
</dbReference>
<proteinExistence type="predicted"/>
<accession>A0A0D2ABC1</accession>
<dbReference type="EMBL" id="KN847055">
    <property type="protein sequence ID" value="KIW22037.1"/>
    <property type="molecule type" value="Genomic_DNA"/>
</dbReference>
<dbReference type="GO" id="GO:0005524">
    <property type="term" value="F:ATP binding"/>
    <property type="evidence" value="ECO:0007669"/>
    <property type="project" value="InterPro"/>
</dbReference>
<dbReference type="GO" id="GO:0006310">
    <property type="term" value="P:DNA recombination"/>
    <property type="evidence" value="ECO:0007669"/>
    <property type="project" value="InterPro"/>
</dbReference>
<dbReference type="GO" id="GO:0003677">
    <property type="term" value="F:DNA binding"/>
    <property type="evidence" value="ECO:0007669"/>
    <property type="project" value="InterPro"/>
</dbReference>
<dbReference type="InterPro" id="IPR029710">
    <property type="entry name" value="LIG4"/>
</dbReference>
<feature type="domain" description="DNA ligase ATP-dependent N-terminal" evidence="2">
    <location>
        <begin position="5"/>
        <end position="135"/>
    </location>
</feature>
<dbReference type="STRING" id="569365.A0A0D2ABC1"/>
<evidence type="ECO:0000259" key="2">
    <source>
        <dbReference type="Pfam" id="PF04675"/>
    </source>
</evidence>
<dbReference type="GO" id="GO:0006303">
    <property type="term" value="P:double-strand break repair via nonhomologous end joining"/>
    <property type="evidence" value="ECO:0007669"/>
    <property type="project" value="TreeGrafter"/>
</dbReference>
<organism evidence="3 4">
    <name type="scientific">Cladophialophora immunda</name>
    <dbReference type="NCBI Taxonomy" id="569365"/>
    <lineage>
        <taxon>Eukaryota</taxon>
        <taxon>Fungi</taxon>
        <taxon>Dikarya</taxon>
        <taxon>Ascomycota</taxon>
        <taxon>Pezizomycotina</taxon>
        <taxon>Eurotiomycetes</taxon>
        <taxon>Chaetothyriomycetidae</taxon>
        <taxon>Chaetothyriales</taxon>
        <taxon>Herpotrichiellaceae</taxon>
        <taxon>Cladophialophora</taxon>
    </lineage>
</organism>
<gene>
    <name evidence="3" type="ORF">PV07_12564</name>
</gene>
<name>A0A0D2ABC1_9EURO</name>
<dbReference type="SUPFAM" id="SSF56091">
    <property type="entry name" value="DNA ligase/mRNA capping enzyme, catalytic domain"/>
    <property type="match status" value="1"/>
</dbReference>
<dbReference type="RefSeq" id="XP_016242253.1">
    <property type="nucleotide sequence ID" value="XM_016400100.1"/>
</dbReference>
<keyword evidence="4" id="KW-1185">Reference proteome</keyword>
<dbReference type="GO" id="GO:0003910">
    <property type="term" value="F:DNA ligase (ATP) activity"/>
    <property type="evidence" value="ECO:0007669"/>
    <property type="project" value="InterPro"/>
</dbReference>
<keyword evidence="1" id="KW-0436">Ligase</keyword>
<dbReference type="InterPro" id="IPR036599">
    <property type="entry name" value="DNA_ligase_N_sf"/>
</dbReference>
<dbReference type="Pfam" id="PF04675">
    <property type="entry name" value="DNA_ligase_A_N"/>
    <property type="match status" value="1"/>
</dbReference>
<dbReference type="OrthoDB" id="2160351at2759"/>
<evidence type="ECO:0000313" key="4">
    <source>
        <dbReference type="Proteomes" id="UP000054466"/>
    </source>
</evidence>
<dbReference type="PANTHER" id="PTHR45997">
    <property type="entry name" value="DNA LIGASE 4"/>
    <property type="match status" value="1"/>
</dbReference>
<reference evidence="3 4" key="1">
    <citation type="submission" date="2015-01" db="EMBL/GenBank/DDBJ databases">
        <title>The Genome Sequence of Cladophialophora immunda CBS83496.</title>
        <authorList>
            <consortium name="The Broad Institute Genomics Platform"/>
            <person name="Cuomo C."/>
            <person name="de Hoog S."/>
            <person name="Gorbushina A."/>
            <person name="Stielow B."/>
            <person name="Teixiera M."/>
            <person name="Abouelleil A."/>
            <person name="Chapman S.B."/>
            <person name="Priest M."/>
            <person name="Young S.K."/>
            <person name="Wortman J."/>
            <person name="Nusbaum C."/>
            <person name="Birren B."/>
        </authorList>
    </citation>
    <scope>NUCLEOTIDE SEQUENCE [LARGE SCALE GENOMIC DNA]</scope>
    <source>
        <strain evidence="3 4">CBS 83496</strain>
    </source>
</reference>
<dbReference type="InterPro" id="IPR012308">
    <property type="entry name" value="DNA_ligase_ATP-dep_N"/>
</dbReference>
<evidence type="ECO:0000256" key="1">
    <source>
        <dbReference type="ARBA" id="ARBA00022598"/>
    </source>
</evidence>
<dbReference type="GO" id="GO:0032807">
    <property type="term" value="C:DNA ligase IV complex"/>
    <property type="evidence" value="ECO:0007669"/>
    <property type="project" value="TreeGrafter"/>
</dbReference>
<protein>
    <recommendedName>
        <fullName evidence="2">DNA ligase ATP-dependent N-terminal domain-containing protein</fullName>
    </recommendedName>
</protein>